<dbReference type="NCBIfam" id="TIGR01641">
    <property type="entry name" value="phageSPP1_gp7"/>
    <property type="match status" value="1"/>
</dbReference>
<protein>
    <submittedName>
        <fullName evidence="2">Phage minor head protein</fullName>
    </submittedName>
</protein>
<accession>A0ABW3Z231</accession>
<feature type="domain" description="Phage head morphogenesis" evidence="1">
    <location>
        <begin position="56"/>
        <end position="186"/>
    </location>
</feature>
<comment type="caution">
    <text evidence="2">The sequence shown here is derived from an EMBL/GenBank/DDBJ whole genome shotgun (WGS) entry which is preliminary data.</text>
</comment>
<dbReference type="InterPro" id="IPR006528">
    <property type="entry name" value="Phage_head_morphogenesis_dom"/>
</dbReference>
<evidence type="ECO:0000313" key="2">
    <source>
        <dbReference type="EMBL" id="MFD1330249.1"/>
    </source>
</evidence>
<proteinExistence type="predicted"/>
<evidence type="ECO:0000259" key="1">
    <source>
        <dbReference type="Pfam" id="PF04233"/>
    </source>
</evidence>
<gene>
    <name evidence="2" type="ORF">ACFQ33_20380</name>
</gene>
<keyword evidence="3" id="KW-1185">Reference proteome</keyword>
<name>A0ABW3Z231_MYCRA</name>
<evidence type="ECO:0000313" key="3">
    <source>
        <dbReference type="Proteomes" id="UP001597173"/>
    </source>
</evidence>
<reference evidence="3" key="1">
    <citation type="journal article" date="2019" name="Int. J. Syst. Evol. Microbiol.">
        <title>The Global Catalogue of Microorganisms (GCM) 10K type strain sequencing project: providing services to taxonomists for standard genome sequencing and annotation.</title>
        <authorList>
            <consortium name="The Broad Institute Genomics Platform"/>
            <consortium name="The Broad Institute Genome Sequencing Center for Infectious Disease"/>
            <person name="Wu L."/>
            <person name="Ma J."/>
        </authorList>
    </citation>
    <scope>NUCLEOTIDE SEQUENCE [LARGE SCALE GENOMIC DNA]</scope>
    <source>
        <strain evidence="3">CCUG 55609</strain>
    </source>
</reference>
<organism evidence="2 3">
    <name type="scientific">Mycoplana ramosa</name>
    <name type="common">Mycoplana bullata</name>
    <dbReference type="NCBI Taxonomy" id="40837"/>
    <lineage>
        <taxon>Bacteria</taxon>
        <taxon>Pseudomonadati</taxon>
        <taxon>Pseudomonadota</taxon>
        <taxon>Alphaproteobacteria</taxon>
        <taxon>Hyphomicrobiales</taxon>
        <taxon>Rhizobiaceae</taxon>
        <taxon>Mycoplana</taxon>
    </lineage>
</organism>
<dbReference type="Pfam" id="PF04233">
    <property type="entry name" value="Phage_Mu_F"/>
    <property type="match status" value="1"/>
</dbReference>
<sequence length="406" mass="45455">MATAQLAALSPEDAIRFLEARGRTLSPTFAWQDAYAADHAAMFTVAKSAGFDILRDIHEGLSKALSEGRTIQQFARELTPLLKAKGWWGRQMVADPLTGEQRPVQLGSTRRLETIFDTNMRVSYAAGHWAGFERTKKSRPFLRYVALLDDRTRPSHRARHNLVLPVDHPYWEKWAPPCGWNCRCTLQNLSAREIEQLKAEGEELTFEPPEDTYRSWVNKRTGEVREIPDGIDPGWDYNPGRIGAAVAINEALAEKVAAAPFELLQPMVAERLRSDAFARFLSRPEGSMPVMPIPPAIAEALGTEARVAILSAETMAKQLRNHPEMTRADYLELPAIGGEPTLVFQDGANTFVLVKLADGRWRYVAAKTTKTGKAAFVLSYRYASDENISRLLSRPGVKVIIDRREN</sequence>
<dbReference type="EMBL" id="JBHTNF010000020">
    <property type="protein sequence ID" value="MFD1330249.1"/>
    <property type="molecule type" value="Genomic_DNA"/>
</dbReference>
<dbReference type="Proteomes" id="UP001597173">
    <property type="component" value="Unassembled WGS sequence"/>
</dbReference>
<dbReference type="RefSeq" id="WP_374841181.1">
    <property type="nucleotide sequence ID" value="NZ_JBHEEW010000019.1"/>
</dbReference>